<keyword evidence="3" id="KW-0378">Hydrolase</keyword>
<dbReference type="EC" id="3.1.3.48" evidence="2"/>
<evidence type="ECO:0000256" key="3">
    <source>
        <dbReference type="ARBA" id="ARBA00022801"/>
    </source>
</evidence>
<dbReference type="Pfam" id="PF01451">
    <property type="entry name" value="LMWPc"/>
    <property type="match status" value="1"/>
</dbReference>
<protein>
    <recommendedName>
        <fullName evidence="2">protein-tyrosine-phosphatase</fullName>
        <ecNumber evidence="2">3.1.3.48</ecNumber>
    </recommendedName>
</protein>
<sequence length="162" mass="17958">MKILMVCLGNICRSPLAEGILQDKAFKAGLNWSVESAGTNGYHNGEAPHHLSQKVAKLNGLDICSQRSRKLTPDDFDVYDRIYALAGDVKSEIRRIARGKYDASKVELLMNELHPGSDMDVPDPWYGTEPGYHDVYKMIADACDVIIEKYANISVNNGVNSQ</sequence>
<feature type="domain" description="Phosphotyrosine protein phosphatase I" evidence="5">
    <location>
        <begin position="1"/>
        <end position="149"/>
    </location>
</feature>
<dbReference type="PRINTS" id="PR00719">
    <property type="entry name" value="LMWPTPASE"/>
</dbReference>
<comment type="similarity">
    <text evidence="1">Belongs to the low molecular weight phosphotyrosine protein phosphatase family.</text>
</comment>
<dbReference type="InterPro" id="IPR023485">
    <property type="entry name" value="Ptyr_pPase"/>
</dbReference>
<dbReference type="SUPFAM" id="SSF52788">
    <property type="entry name" value="Phosphotyrosine protein phosphatases I"/>
    <property type="match status" value="1"/>
</dbReference>
<evidence type="ECO:0000313" key="7">
    <source>
        <dbReference type="Proteomes" id="UP001165367"/>
    </source>
</evidence>
<dbReference type="InterPro" id="IPR036196">
    <property type="entry name" value="Ptyr_pPase_sf"/>
</dbReference>
<dbReference type="CDD" id="cd16343">
    <property type="entry name" value="LMWPTP"/>
    <property type="match status" value="1"/>
</dbReference>
<evidence type="ECO:0000256" key="4">
    <source>
        <dbReference type="ARBA" id="ARBA00022912"/>
    </source>
</evidence>
<dbReference type="InterPro" id="IPR050438">
    <property type="entry name" value="LMW_PTPase"/>
</dbReference>
<dbReference type="Gene3D" id="3.40.50.2300">
    <property type="match status" value="1"/>
</dbReference>
<evidence type="ECO:0000259" key="5">
    <source>
        <dbReference type="SMART" id="SM00226"/>
    </source>
</evidence>
<proteinExistence type="inferred from homology"/>
<dbReference type="SMART" id="SM00226">
    <property type="entry name" value="LMWPc"/>
    <property type="match status" value="1"/>
</dbReference>
<name>A0ABS9KVI9_9BACT</name>
<evidence type="ECO:0000256" key="1">
    <source>
        <dbReference type="ARBA" id="ARBA00011063"/>
    </source>
</evidence>
<dbReference type="InterPro" id="IPR017867">
    <property type="entry name" value="Tyr_phospatase_low_mol_wt"/>
</dbReference>
<dbReference type="PANTHER" id="PTHR11717:SF7">
    <property type="entry name" value="LOW MOLECULAR WEIGHT PHOSPHOTYROSINE PROTEIN PHOSPHATASE"/>
    <property type="match status" value="1"/>
</dbReference>
<keyword evidence="7" id="KW-1185">Reference proteome</keyword>
<reference evidence="6" key="1">
    <citation type="submission" date="2022-01" db="EMBL/GenBank/DDBJ databases">
        <authorList>
            <person name="Jo J.-H."/>
            <person name="Im W.-T."/>
        </authorList>
    </citation>
    <scope>NUCLEOTIDE SEQUENCE</scope>
    <source>
        <strain evidence="6">NA20</strain>
    </source>
</reference>
<evidence type="ECO:0000313" key="6">
    <source>
        <dbReference type="EMBL" id="MCG2616364.1"/>
    </source>
</evidence>
<gene>
    <name evidence="6" type="ORF">LZZ85_18840</name>
</gene>
<accession>A0ABS9KVI9</accession>
<dbReference type="PANTHER" id="PTHR11717">
    <property type="entry name" value="LOW MOLECULAR WEIGHT PROTEIN TYROSINE PHOSPHATASE"/>
    <property type="match status" value="1"/>
</dbReference>
<dbReference type="EMBL" id="JAKLTR010000013">
    <property type="protein sequence ID" value="MCG2616364.1"/>
    <property type="molecule type" value="Genomic_DNA"/>
</dbReference>
<evidence type="ECO:0000256" key="2">
    <source>
        <dbReference type="ARBA" id="ARBA00013064"/>
    </source>
</evidence>
<organism evidence="6 7">
    <name type="scientific">Terrimonas ginsenosidimutans</name>
    <dbReference type="NCBI Taxonomy" id="2908004"/>
    <lineage>
        <taxon>Bacteria</taxon>
        <taxon>Pseudomonadati</taxon>
        <taxon>Bacteroidota</taxon>
        <taxon>Chitinophagia</taxon>
        <taxon>Chitinophagales</taxon>
        <taxon>Chitinophagaceae</taxon>
        <taxon>Terrimonas</taxon>
    </lineage>
</organism>
<dbReference type="RefSeq" id="WP_237874902.1">
    <property type="nucleotide sequence ID" value="NZ_JAKLTR010000013.1"/>
</dbReference>
<dbReference type="Proteomes" id="UP001165367">
    <property type="component" value="Unassembled WGS sequence"/>
</dbReference>
<keyword evidence="4" id="KW-0904">Protein phosphatase</keyword>
<comment type="caution">
    <text evidence="6">The sequence shown here is derived from an EMBL/GenBank/DDBJ whole genome shotgun (WGS) entry which is preliminary data.</text>
</comment>